<evidence type="ECO:0000256" key="9">
    <source>
        <dbReference type="ARBA" id="ARBA00061532"/>
    </source>
</evidence>
<dbReference type="PANTHER" id="PTHR47019:SF1">
    <property type="entry name" value="LIPID II FLIPPASE MURJ"/>
    <property type="match status" value="1"/>
</dbReference>
<evidence type="ECO:0000256" key="5">
    <source>
        <dbReference type="ARBA" id="ARBA00022984"/>
    </source>
</evidence>
<sequence>MTGSLERNGVRVGVSLSLLTAGQLLTSFGIQWYTIARLGAGSHTDALYAGSTVLQLCSAVVLDQVSFVLVPLLAAREERERAALAWPLFVGIGSLFALATLLLYGVAPYLVPVMAPGFAEPTALLAVELARIQLVGLLGAACFTVLSALYQARNRFLWPSGAVLLCSLIGWSLLVAGLPSLGVRLAAWVQVLLWCGPALLLLQGLGPWSPGTTTHQTVFRELWMRVRPLLLSAACVRTGFVVDRFLTSFLAAGSLVLLDMTWRVMAALVRIFNQGLVTPVVPTLATLAESGRWLEFARLCRVRLLWMGGAGAMATVLLIGMATLGRSLGEGLSSLGVTAEMWGTIQMILLAGAGLLLFGGLTHVLVNAFYAQGDTSVPAKVEIGTSLAGLALKGIGFLMGGLLGIAVATTVQYALSSLLLGLLFSRRMAARLRETAPGSVPTLMAVGTPEHSS</sequence>
<feature type="transmembrane region" description="Helical" evidence="10">
    <location>
        <begin position="345"/>
        <end position="369"/>
    </location>
</feature>
<keyword evidence="6 10" id="KW-1133">Transmembrane helix</keyword>
<organism evidence="11 12">
    <name type="scientific">Nitrospira defluvii</name>
    <dbReference type="NCBI Taxonomy" id="330214"/>
    <lineage>
        <taxon>Bacteria</taxon>
        <taxon>Pseudomonadati</taxon>
        <taxon>Nitrospirota</taxon>
        <taxon>Nitrospiria</taxon>
        <taxon>Nitrospirales</taxon>
        <taxon>Nitrospiraceae</taxon>
        <taxon>Nitrospira</taxon>
    </lineage>
</organism>
<dbReference type="Proteomes" id="UP000675880">
    <property type="component" value="Unassembled WGS sequence"/>
</dbReference>
<evidence type="ECO:0000256" key="2">
    <source>
        <dbReference type="ARBA" id="ARBA00022475"/>
    </source>
</evidence>
<keyword evidence="5" id="KW-0573">Peptidoglycan synthesis</keyword>
<feature type="transmembrane region" description="Helical" evidence="10">
    <location>
        <begin position="304"/>
        <end position="325"/>
    </location>
</feature>
<comment type="caution">
    <text evidence="11">The sequence shown here is derived from an EMBL/GenBank/DDBJ whole genome shotgun (WGS) entry which is preliminary data.</text>
</comment>
<feature type="transmembrane region" description="Helical" evidence="10">
    <location>
        <begin position="162"/>
        <end position="181"/>
    </location>
</feature>
<evidence type="ECO:0000256" key="1">
    <source>
        <dbReference type="ARBA" id="ARBA00004651"/>
    </source>
</evidence>
<evidence type="ECO:0000313" key="12">
    <source>
        <dbReference type="Proteomes" id="UP000675880"/>
    </source>
</evidence>
<dbReference type="Pfam" id="PF03023">
    <property type="entry name" value="MurJ"/>
    <property type="match status" value="1"/>
</dbReference>
<keyword evidence="2" id="KW-1003">Cell membrane</keyword>
<evidence type="ECO:0000256" key="10">
    <source>
        <dbReference type="SAM" id="Phobius"/>
    </source>
</evidence>
<name>A0ABM8QG12_9BACT</name>
<evidence type="ECO:0000256" key="4">
    <source>
        <dbReference type="ARBA" id="ARBA00022960"/>
    </source>
</evidence>
<dbReference type="EMBL" id="CAJNBJ010000001">
    <property type="protein sequence ID" value="CAE6695241.1"/>
    <property type="molecule type" value="Genomic_DNA"/>
</dbReference>
<feature type="transmembrane region" description="Helical" evidence="10">
    <location>
        <begin position="187"/>
        <end position="208"/>
    </location>
</feature>
<evidence type="ECO:0000256" key="8">
    <source>
        <dbReference type="ARBA" id="ARBA00060041"/>
    </source>
</evidence>
<keyword evidence="7 10" id="KW-0472">Membrane</keyword>
<feature type="transmembrane region" description="Helical" evidence="10">
    <location>
        <begin position="381"/>
        <end position="399"/>
    </location>
</feature>
<dbReference type="InterPro" id="IPR051050">
    <property type="entry name" value="Lipid_II_flippase_MurJ/MviN"/>
</dbReference>
<keyword evidence="3 10" id="KW-0812">Transmembrane</keyword>
<comment type="function">
    <text evidence="8">Involved in peptidoglycan biosynthesis. Transports lipid-linked peptidoglycan precursors from the inner to the outer leaflet of the cytoplasmic membrane.</text>
</comment>
<feature type="transmembrane region" description="Helical" evidence="10">
    <location>
        <begin position="130"/>
        <end position="150"/>
    </location>
</feature>
<proteinExistence type="inferred from homology"/>
<feature type="transmembrane region" description="Helical" evidence="10">
    <location>
        <begin position="53"/>
        <end position="74"/>
    </location>
</feature>
<keyword evidence="12" id="KW-1185">Reference proteome</keyword>
<evidence type="ECO:0000256" key="6">
    <source>
        <dbReference type="ARBA" id="ARBA00022989"/>
    </source>
</evidence>
<keyword evidence="4" id="KW-0133">Cell shape</keyword>
<dbReference type="RefSeq" id="WP_213040311.1">
    <property type="nucleotide sequence ID" value="NZ_CAJNBJ010000001.1"/>
</dbReference>
<accession>A0ABM8QG12</accession>
<evidence type="ECO:0000313" key="11">
    <source>
        <dbReference type="EMBL" id="CAE6695241.1"/>
    </source>
</evidence>
<dbReference type="PANTHER" id="PTHR47019">
    <property type="entry name" value="LIPID II FLIPPASE MURJ"/>
    <property type="match status" value="1"/>
</dbReference>
<comment type="similarity">
    <text evidence="9">Belongs to the MurJ/MviN family.</text>
</comment>
<reference evidence="11 12" key="1">
    <citation type="submission" date="2021-02" db="EMBL/GenBank/DDBJ databases">
        <authorList>
            <person name="Han P."/>
        </authorList>
    </citation>
    <scope>NUCLEOTIDE SEQUENCE [LARGE SCALE GENOMIC DNA]</scope>
    <source>
        <strain evidence="11">Candidatus Nitrospira sp. ZN2</strain>
    </source>
</reference>
<evidence type="ECO:0000256" key="3">
    <source>
        <dbReference type="ARBA" id="ARBA00022692"/>
    </source>
</evidence>
<gene>
    <name evidence="11" type="ORF">NSPZN2_10424</name>
</gene>
<feature type="transmembrane region" description="Helical" evidence="10">
    <location>
        <begin position="12"/>
        <end position="33"/>
    </location>
</feature>
<protein>
    <submittedName>
        <fullName evidence="11">Uncharacterized protein</fullName>
    </submittedName>
</protein>
<dbReference type="InterPro" id="IPR004268">
    <property type="entry name" value="MurJ"/>
</dbReference>
<comment type="subcellular location">
    <subcellularLocation>
        <location evidence="1">Cell membrane</location>
        <topology evidence="1">Multi-pass membrane protein</topology>
    </subcellularLocation>
</comment>
<feature type="transmembrane region" description="Helical" evidence="10">
    <location>
        <begin position="86"/>
        <end position="110"/>
    </location>
</feature>
<evidence type="ECO:0000256" key="7">
    <source>
        <dbReference type="ARBA" id="ARBA00023136"/>
    </source>
</evidence>